<feature type="compositionally biased region" description="Low complexity" evidence="1">
    <location>
        <begin position="209"/>
        <end position="220"/>
    </location>
</feature>
<feature type="region of interest" description="Disordered" evidence="1">
    <location>
        <begin position="138"/>
        <end position="334"/>
    </location>
</feature>
<comment type="caution">
    <text evidence="3">The sequence shown here is derived from an EMBL/GenBank/DDBJ whole genome shotgun (WGS) entry which is preliminary data.</text>
</comment>
<evidence type="ECO:0008006" key="5">
    <source>
        <dbReference type="Google" id="ProtNLM"/>
    </source>
</evidence>
<evidence type="ECO:0000313" key="3">
    <source>
        <dbReference type="EMBL" id="KAK7510079.1"/>
    </source>
</evidence>
<feature type="transmembrane region" description="Helical" evidence="2">
    <location>
        <begin position="6"/>
        <end position="25"/>
    </location>
</feature>
<feature type="compositionally biased region" description="Polar residues" evidence="1">
    <location>
        <begin position="228"/>
        <end position="240"/>
    </location>
</feature>
<name>A0ABR1K9J9_9PEZI</name>
<dbReference type="Proteomes" id="UP001363622">
    <property type="component" value="Unassembled WGS sequence"/>
</dbReference>
<accession>A0ABR1K9J9</accession>
<evidence type="ECO:0000313" key="4">
    <source>
        <dbReference type="Proteomes" id="UP001363622"/>
    </source>
</evidence>
<feature type="compositionally biased region" description="Low complexity" evidence="1">
    <location>
        <begin position="139"/>
        <end position="155"/>
    </location>
</feature>
<feature type="compositionally biased region" description="Low complexity" evidence="1">
    <location>
        <begin position="69"/>
        <end position="86"/>
    </location>
</feature>
<sequence>MHPNLVLLLVLAIVGAIGLVSVFFWKRLAIARMQRYRANMELREQPTSDATHASPVRGRVRFKDRPNEPSSVSAASATTAFSSTTVVPPPFTPKQSPSKRGSHAGGSPQKSKPGEGMVIVLDPEQMEKDLRPAGLKWNKAAPSAAAPSETSSTKESTPKESPVKTSPSFKTSAAKDGPIKVSATNDSAGKPAPIKLSPIKTSTAKEQPKTTPTKASTTKKPAVEKSTTKQSTVRSSTAKDPTSKESSRKSSPTKSSMVKQSSANAPPPKSPGKQVTFSNRLIATQHDKSKSDPAPDSPTKSKKSSSNGSPVGFAGMEVFGGGNYDQMEQGRQQW</sequence>
<dbReference type="EMBL" id="JBBPHU010000015">
    <property type="protein sequence ID" value="KAK7510079.1"/>
    <property type="molecule type" value="Genomic_DNA"/>
</dbReference>
<keyword evidence="4" id="KW-1185">Reference proteome</keyword>
<feature type="compositionally biased region" description="Polar residues" evidence="1">
    <location>
        <begin position="273"/>
        <end position="282"/>
    </location>
</feature>
<evidence type="ECO:0000256" key="2">
    <source>
        <dbReference type="SAM" id="Phobius"/>
    </source>
</evidence>
<keyword evidence="2" id="KW-0472">Membrane</keyword>
<feature type="region of interest" description="Disordered" evidence="1">
    <location>
        <begin position="44"/>
        <end position="115"/>
    </location>
</feature>
<keyword evidence="2" id="KW-1133">Transmembrane helix</keyword>
<proteinExistence type="predicted"/>
<protein>
    <recommendedName>
        <fullName evidence="5">Secreted protein</fullName>
    </recommendedName>
</protein>
<gene>
    <name evidence="3" type="ORF">IWZ03DRAFT_363593</name>
</gene>
<reference evidence="3 4" key="1">
    <citation type="submission" date="2024-04" db="EMBL/GenBank/DDBJ databases">
        <title>Phyllosticta paracitricarpa is synonymous to the EU quarantine fungus P. citricarpa based on phylogenomic analyses.</title>
        <authorList>
            <consortium name="Lawrence Berkeley National Laboratory"/>
            <person name="Van Ingen-Buijs V.A."/>
            <person name="Van Westerhoven A.C."/>
            <person name="Haridas S."/>
            <person name="Skiadas P."/>
            <person name="Martin F."/>
            <person name="Groenewald J.Z."/>
            <person name="Crous P.W."/>
            <person name="Seidl M.F."/>
        </authorList>
    </citation>
    <scope>NUCLEOTIDE SEQUENCE [LARGE SCALE GENOMIC DNA]</scope>
    <source>
        <strain evidence="3 4">CBS 123371</strain>
    </source>
</reference>
<keyword evidence="2" id="KW-0812">Transmembrane</keyword>
<evidence type="ECO:0000256" key="1">
    <source>
        <dbReference type="SAM" id="MobiDB-lite"/>
    </source>
</evidence>
<organism evidence="3 4">
    <name type="scientific">Phyllosticta citriasiana</name>
    <dbReference type="NCBI Taxonomy" id="595635"/>
    <lineage>
        <taxon>Eukaryota</taxon>
        <taxon>Fungi</taxon>
        <taxon>Dikarya</taxon>
        <taxon>Ascomycota</taxon>
        <taxon>Pezizomycotina</taxon>
        <taxon>Dothideomycetes</taxon>
        <taxon>Dothideomycetes incertae sedis</taxon>
        <taxon>Botryosphaeriales</taxon>
        <taxon>Phyllostictaceae</taxon>
        <taxon>Phyllosticta</taxon>
    </lineage>
</organism>